<dbReference type="Proteomes" id="UP001221411">
    <property type="component" value="Unassembled WGS sequence"/>
</dbReference>
<reference evidence="2 3" key="1">
    <citation type="submission" date="2022-11" db="EMBL/GenBank/DDBJ databases">
        <title>Minimal conservation of predation-associated metabolite biosynthetic gene clusters underscores biosynthetic potential of Myxococcota including descriptions for ten novel species: Archangium lansinium sp. nov., Myxococcus landrumus sp. nov., Nannocystis bai.</title>
        <authorList>
            <person name="Ahearne A."/>
            <person name="Stevens C."/>
            <person name="Dowd S."/>
        </authorList>
    </citation>
    <scope>NUCLEOTIDE SEQUENCE [LARGE SCALE GENOMIC DNA]</scope>
    <source>
        <strain evidence="2 3">RJM3</strain>
    </source>
</reference>
<accession>A0ABT5EXF8</accession>
<keyword evidence="3" id="KW-1185">Reference proteome</keyword>
<organism evidence="2 3">
    <name type="scientific">Polyangium mundeleinium</name>
    <dbReference type="NCBI Taxonomy" id="2995306"/>
    <lineage>
        <taxon>Bacteria</taxon>
        <taxon>Pseudomonadati</taxon>
        <taxon>Myxococcota</taxon>
        <taxon>Polyangia</taxon>
        <taxon>Polyangiales</taxon>
        <taxon>Polyangiaceae</taxon>
        <taxon>Polyangium</taxon>
    </lineage>
</organism>
<comment type="caution">
    <text evidence="2">The sequence shown here is derived from an EMBL/GenBank/DDBJ whole genome shotgun (WGS) entry which is preliminary data.</text>
</comment>
<feature type="region of interest" description="Disordered" evidence="1">
    <location>
        <begin position="83"/>
        <end position="105"/>
    </location>
</feature>
<evidence type="ECO:0000313" key="3">
    <source>
        <dbReference type="Proteomes" id="UP001221411"/>
    </source>
</evidence>
<sequence>MMSPGREIAPQFQAREPRENMSGKVKQIIDAIVAHRSRGNPTMAGFVRAKLMLKGIDPSKHTDTSSDDPEVLRKLEALARELGVDLPGPGAGVSWRPPPSSGPQR</sequence>
<dbReference type="EMBL" id="JAQNDO010000001">
    <property type="protein sequence ID" value="MDC0746079.1"/>
    <property type="molecule type" value="Genomic_DNA"/>
</dbReference>
<feature type="region of interest" description="Disordered" evidence="1">
    <location>
        <begin position="1"/>
        <end position="22"/>
    </location>
</feature>
<dbReference type="RefSeq" id="WP_271924241.1">
    <property type="nucleotide sequence ID" value="NZ_JAQNDO010000001.1"/>
</dbReference>
<proteinExistence type="predicted"/>
<evidence type="ECO:0000256" key="1">
    <source>
        <dbReference type="SAM" id="MobiDB-lite"/>
    </source>
</evidence>
<feature type="compositionally biased region" description="Pro residues" evidence="1">
    <location>
        <begin position="96"/>
        <end position="105"/>
    </location>
</feature>
<evidence type="ECO:0000313" key="2">
    <source>
        <dbReference type="EMBL" id="MDC0746079.1"/>
    </source>
</evidence>
<name>A0ABT5EXF8_9BACT</name>
<protein>
    <submittedName>
        <fullName evidence="2">Uncharacterized protein</fullName>
    </submittedName>
</protein>
<gene>
    <name evidence="2" type="ORF">POL67_32430</name>
</gene>